<organism evidence="1 2">
    <name type="scientific">Caballeronia novacaledonica</name>
    <dbReference type="NCBI Taxonomy" id="1544861"/>
    <lineage>
        <taxon>Bacteria</taxon>
        <taxon>Pseudomonadati</taxon>
        <taxon>Pseudomonadota</taxon>
        <taxon>Betaproteobacteria</taxon>
        <taxon>Burkholderiales</taxon>
        <taxon>Burkholderiaceae</taxon>
        <taxon>Caballeronia</taxon>
    </lineage>
</organism>
<proteinExistence type="predicted"/>
<reference evidence="1" key="1">
    <citation type="submission" date="2022-09" db="EMBL/GenBank/DDBJ databases">
        <title>Isolation and characterization of 3-chlorobenzoate degrading bacteria from soils in Shizuoka.</title>
        <authorList>
            <person name="Ifat A."/>
            <person name="Ogawa N."/>
            <person name="Kimbara K."/>
            <person name="Moriuchi R."/>
            <person name="Dohra H."/>
            <person name="Shintani M."/>
        </authorList>
    </citation>
    <scope>NUCLEOTIDE SEQUENCE</scope>
    <source>
        <strain evidence="1">19CS4-2</strain>
    </source>
</reference>
<comment type="caution">
    <text evidence="1">The sequence shown here is derived from an EMBL/GenBank/DDBJ whole genome shotgun (WGS) entry which is preliminary data.</text>
</comment>
<sequence>MATFEETDSRAGKLAAILRPLGQGPMTLTQAKRAAELLDLHWTTVYRLRRRFLSDPVVSALDPQDRGPTPGSRRLSPAVDSVIDEVVQAWLPAQHHLAHPATDLLLEVRRRCVAAGLTPPSRSTVARRWSEHHERDALRRAELPEAKVAPGNFTVKHPLDIVQVDHTQADVILVSEMDGTVIGRPWLSVALDIATRSVLGFYVGMDRSGAATVGLLLTRVVLSKCGWLAKS</sequence>
<dbReference type="EMBL" id="BPUS01000022">
    <property type="protein sequence ID" value="GJH29330.1"/>
    <property type="molecule type" value="Genomic_DNA"/>
</dbReference>
<dbReference type="RefSeq" id="WP_238216591.1">
    <property type="nucleotide sequence ID" value="NZ_BPUS01000022.1"/>
</dbReference>
<dbReference type="SUPFAM" id="SSF53098">
    <property type="entry name" value="Ribonuclease H-like"/>
    <property type="match status" value="1"/>
</dbReference>
<dbReference type="AlphaFoldDB" id="A0AA37IN02"/>
<gene>
    <name evidence="1" type="ORF">CBA19CS42_32460</name>
</gene>
<evidence type="ECO:0000313" key="2">
    <source>
        <dbReference type="Proteomes" id="UP001055111"/>
    </source>
</evidence>
<accession>A0AA37IN02</accession>
<evidence type="ECO:0000313" key="1">
    <source>
        <dbReference type="EMBL" id="GJH29330.1"/>
    </source>
</evidence>
<dbReference type="GO" id="GO:0003676">
    <property type="term" value="F:nucleic acid binding"/>
    <property type="evidence" value="ECO:0007669"/>
    <property type="project" value="InterPro"/>
</dbReference>
<dbReference type="InterPro" id="IPR036397">
    <property type="entry name" value="RNaseH_sf"/>
</dbReference>
<protein>
    <submittedName>
        <fullName evidence="1">Transposase</fullName>
    </submittedName>
</protein>
<dbReference type="InterPro" id="IPR012337">
    <property type="entry name" value="RNaseH-like_sf"/>
</dbReference>
<dbReference type="Proteomes" id="UP001055111">
    <property type="component" value="Unassembled WGS sequence"/>
</dbReference>
<dbReference type="Gene3D" id="3.30.420.10">
    <property type="entry name" value="Ribonuclease H-like superfamily/Ribonuclease H"/>
    <property type="match status" value="1"/>
</dbReference>
<name>A0AA37IN02_9BURK</name>